<dbReference type="InterPro" id="IPR038109">
    <property type="entry name" value="DNA_bind_recomb_sf"/>
</dbReference>
<evidence type="ECO:0000259" key="2">
    <source>
        <dbReference type="PROSITE" id="PS51736"/>
    </source>
</evidence>
<name>A0A4P1KCQ9_9CAUL</name>
<dbReference type="PROSITE" id="PS51737">
    <property type="entry name" value="RECOMBINASE_DNA_BIND"/>
    <property type="match status" value="1"/>
</dbReference>
<feature type="domain" description="Recombinase" evidence="3">
    <location>
        <begin position="158"/>
        <end position="297"/>
    </location>
</feature>
<dbReference type="InterPro" id="IPR006119">
    <property type="entry name" value="Resolv_N"/>
</dbReference>
<dbReference type="Proteomes" id="UP000309952">
    <property type="component" value="Chromosome"/>
</dbReference>
<dbReference type="EMBL" id="LR588407">
    <property type="protein sequence ID" value="VTO17239.1"/>
    <property type="molecule type" value="Genomic_DNA"/>
</dbReference>
<dbReference type="InterPro" id="IPR036162">
    <property type="entry name" value="Resolvase-like_N_sf"/>
</dbReference>
<dbReference type="InterPro" id="IPR050639">
    <property type="entry name" value="SSR_resolvase"/>
</dbReference>
<dbReference type="Gene3D" id="3.40.50.1390">
    <property type="entry name" value="Resolvase, N-terminal catalytic domain"/>
    <property type="match status" value="1"/>
</dbReference>
<organism evidence="4 5">
    <name type="scientific">Brevundimonas vancanneytii</name>
    <dbReference type="NCBI Taxonomy" id="1325724"/>
    <lineage>
        <taxon>Bacteria</taxon>
        <taxon>Pseudomonadati</taxon>
        <taxon>Pseudomonadota</taxon>
        <taxon>Alphaproteobacteria</taxon>
        <taxon>Caulobacterales</taxon>
        <taxon>Caulobacteraceae</taxon>
        <taxon>Brevundimonas</taxon>
    </lineage>
</organism>
<dbReference type="RefSeq" id="WP_138141736.1">
    <property type="nucleotide sequence ID" value="NZ_LR588407.1"/>
</dbReference>
<dbReference type="PANTHER" id="PTHR30461">
    <property type="entry name" value="DNA-INVERTASE FROM LAMBDOID PROPHAGE"/>
    <property type="match status" value="1"/>
</dbReference>
<evidence type="ECO:0000313" key="4">
    <source>
        <dbReference type="EMBL" id="VTO17239.1"/>
    </source>
</evidence>
<dbReference type="GO" id="GO:0003677">
    <property type="term" value="F:DNA binding"/>
    <property type="evidence" value="ECO:0007669"/>
    <property type="project" value="InterPro"/>
</dbReference>
<evidence type="ECO:0000313" key="5">
    <source>
        <dbReference type="Proteomes" id="UP000309952"/>
    </source>
</evidence>
<gene>
    <name evidence="4" type="ORF">NCTC9239_02356</name>
</gene>
<dbReference type="CDD" id="cd00338">
    <property type="entry name" value="Ser_Recombinase"/>
    <property type="match status" value="1"/>
</dbReference>
<dbReference type="SUPFAM" id="SSF53041">
    <property type="entry name" value="Resolvase-like"/>
    <property type="match status" value="1"/>
</dbReference>
<keyword evidence="5" id="KW-1185">Reference proteome</keyword>
<keyword evidence="1" id="KW-0175">Coiled coil</keyword>
<protein>
    <submittedName>
        <fullName evidence="4">Recombinase</fullName>
    </submittedName>
</protein>
<dbReference type="Pfam" id="PF13408">
    <property type="entry name" value="Zn_ribbon_recom"/>
    <property type="match status" value="1"/>
</dbReference>
<dbReference type="Pfam" id="PF00239">
    <property type="entry name" value="Resolvase"/>
    <property type="match status" value="1"/>
</dbReference>
<dbReference type="SMART" id="SM00857">
    <property type="entry name" value="Resolvase"/>
    <property type="match status" value="1"/>
</dbReference>
<dbReference type="AlphaFoldDB" id="A0A4P1KCQ9"/>
<feature type="domain" description="Resolvase/invertase-type recombinase catalytic" evidence="2">
    <location>
        <begin position="10"/>
        <end position="159"/>
    </location>
</feature>
<dbReference type="InterPro" id="IPR011109">
    <property type="entry name" value="DNA_bind_recombinase_dom"/>
</dbReference>
<dbReference type="Gene3D" id="3.90.1750.20">
    <property type="entry name" value="Putative Large Serine Recombinase, Chain B, Domain 2"/>
    <property type="match status" value="1"/>
</dbReference>
<evidence type="ECO:0000259" key="3">
    <source>
        <dbReference type="PROSITE" id="PS51737"/>
    </source>
</evidence>
<dbReference type="InterPro" id="IPR025827">
    <property type="entry name" value="Zn_ribbon_recom_dom"/>
</dbReference>
<dbReference type="PANTHER" id="PTHR30461:SF23">
    <property type="entry name" value="DNA RECOMBINASE-RELATED"/>
    <property type="match status" value="1"/>
</dbReference>
<evidence type="ECO:0000256" key="1">
    <source>
        <dbReference type="SAM" id="Coils"/>
    </source>
</evidence>
<proteinExistence type="predicted"/>
<dbReference type="PROSITE" id="PS51736">
    <property type="entry name" value="RECOMBINASES_3"/>
    <property type="match status" value="1"/>
</dbReference>
<reference evidence="4 5" key="1">
    <citation type="submission" date="2019-04" db="EMBL/GenBank/DDBJ databases">
        <authorList>
            <consortium name="Pathogen Informatics"/>
        </authorList>
    </citation>
    <scope>NUCLEOTIDE SEQUENCE [LARGE SCALE GENOMIC DNA]</scope>
    <source>
        <strain evidence="4 5">NCTC9239</strain>
    </source>
</reference>
<dbReference type="KEGG" id="bvy:NCTC9239_02356"/>
<dbReference type="Pfam" id="PF07508">
    <property type="entry name" value="Recombinase"/>
    <property type="match status" value="1"/>
</dbReference>
<sequence length="703" mass="78998">MRYDPPPGSRVVIYARFSTLHQRQESIEDQVRVCTAVAERNGWTVVAVYSDAARSGTTFVGRSGYFEMMAAADRGEFDVVLVEDMDRLSRQASGAHGVIEEFQALDIAVCTAHGGVVTDMEVAFKAVQNAEFIRNLAKKSRRGVEGAVLAGRQSGRVPYGFKKVFTEDGARGLRAIVEAEADVVRRVFRDCAAGKSIVQICHELTADGIPGPGGRPWRVGALYGNKRKGTGILRNALYKGKTVWGRTKTKRNGRTGSVKHQIVPQDDHVVVDAPELRIVSDELFDAVQQRLADNEVSDEHQFQSRRKAEYLFSGLYRCGVCGSAYHIRHEKMGCVGRLERGVCDNRRRVARTDIEDLIVRALKPRLLTPQYIKPYIAEYRRELRLAIDEWNGGRASLEKEQQRLTKASQNLMADLRDGDLEGAARRAVRDELNRVERDREQLQRRLATTPSHPLTDLSDDAIIARMGRVIDDLQSSLANGDRDATRAQEVLRTLVEKIVIEPIPAEYEDRRGIGPVRITVTGNLSNLLSWSEDDRVVQHASRPESMQGHATVLVDFTIDHFPVDIRMVPTGYETVAVISRMLDDADRPLSKRDLIDALAGTLDEAPDYDEGSRHLSRVNLALRFLLDRDLVRRVGWRMWAGYMWSDAELPLDIVTFEEKRPMTLPMELVEVAKPETFTVRVYRCTKARSENTGMNTITDAARS</sequence>
<dbReference type="GO" id="GO:0000150">
    <property type="term" value="F:DNA strand exchange activity"/>
    <property type="evidence" value="ECO:0007669"/>
    <property type="project" value="InterPro"/>
</dbReference>
<feature type="coiled-coil region" evidence="1">
    <location>
        <begin position="394"/>
        <end position="445"/>
    </location>
</feature>
<accession>A0A4P1KCQ9</accession>